<accession>A0A1H8NMW1</accession>
<dbReference type="RefSeq" id="WP_091497277.1">
    <property type="nucleotide sequence ID" value="NZ_FODJ01000006.1"/>
</dbReference>
<keyword evidence="4 10" id="KW-0808">Transferase</keyword>
<dbReference type="STRING" id="872970.SAMN04488134_10643"/>
<evidence type="ECO:0000313" key="14">
    <source>
        <dbReference type="EMBL" id="SEO30960.1"/>
    </source>
</evidence>
<evidence type="ECO:0000256" key="2">
    <source>
        <dbReference type="ARBA" id="ARBA00003213"/>
    </source>
</evidence>
<evidence type="ECO:0000256" key="10">
    <source>
        <dbReference type="HAMAP-Rule" id="MF_00185"/>
    </source>
</evidence>
<reference evidence="14 15" key="1">
    <citation type="submission" date="2016-10" db="EMBL/GenBank/DDBJ databases">
        <authorList>
            <person name="de Groot N.N."/>
        </authorList>
    </citation>
    <scope>NUCLEOTIDE SEQUENCE [LARGE SCALE GENOMIC DNA]</scope>
    <source>
        <strain evidence="14 15">CGMCC 1.10434</strain>
    </source>
</reference>
<feature type="binding site" evidence="10">
    <location>
        <begin position="10"/>
        <end position="17"/>
    </location>
    <ligand>
        <name>ATP</name>
        <dbReference type="ChEBI" id="CHEBI:30616"/>
    </ligand>
</feature>
<dbReference type="PANTHER" id="PTHR11088">
    <property type="entry name" value="TRNA DIMETHYLALLYLTRANSFERASE"/>
    <property type="match status" value="1"/>
</dbReference>
<dbReference type="InterPro" id="IPR027417">
    <property type="entry name" value="P-loop_NTPase"/>
</dbReference>
<dbReference type="Proteomes" id="UP000199300">
    <property type="component" value="Unassembled WGS sequence"/>
</dbReference>
<dbReference type="GO" id="GO:0006400">
    <property type="term" value="P:tRNA modification"/>
    <property type="evidence" value="ECO:0007669"/>
    <property type="project" value="TreeGrafter"/>
</dbReference>
<evidence type="ECO:0000256" key="3">
    <source>
        <dbReference type="ARBA" id="ARBA00005842"/>
    </source>
</evidence>
<comment type="similarity">
    <text evidence="3 10 13">Belongs to the IPP transferase family.</text>
</comment>
<feature type="binding site" evidence="10">
    <location>
        <begin position="12"/>
        <end position="17"/>
    </location>
    <ligand>
        <name>substrate</name>
    </ligand>
</feature>
<dbReference type="FunFam" id="1.10.20.140:FF:000001">
    <property type="entry name" value="tRNA dimethylallyltransferase"/>
    <property type="match status" value="1"/>
</dbReference>
<dbReference type="Gene3D" id="3.40.50.300">
    <property type="entry name" value="P-loop containing nucleotide triphosphate hydrolases"/>
    <property type="match status" value="1"/>
</dbReference>
<keyword evidence="7 10" id="KW-0067">ATP-binding</keyword>
<dbReference type="OrthoDB" id="9776390at2"/>
<gene>
    <name evidence="10" type="primary">miaA</name>
    <name evidence="14" type="ORF">SAMN04488134_10643</name>
</gene>
<comment type="function">
    <text evidence="2 10 12">Catalyzes the transfer of a dimethylallyl group onto the adenine at position 37 in tRNAs that read codons beginning with uridine, leading to the formation of N6-(dimethylallyl)adenosine (i(6)A).</text>
</comment>
<protein>
    <recommendedName>
        <fullName evidence="10">tRNA dimethylallyltransferase</fullName>
        <ecNumber evidence="10">2.5.1.75</ecNumber>
    </recommendedName>
    <alternativeName>
        <fullName evidence="10">Dimethylallyl diphosphate:tRNA dimethylallyltransferase</fullName>
        <shortName evidence="10">DMAPP:tRNA dimethylallyltransferase</shortName>
        <shortName evidence="10">DMATase</shortName>
    </alternativeName>
    <alternativeName>
        <fullName evidence="10">Isopentenyl-diphosphate:tRNA isopentenyltransferase</fullName>
        <shortName evidence="10">IPP transferase</shortName>
        <shortName evidence="10">IPPT</shortName>
        <shortName evidence="10">IPTase</shortName>
    </alternativeName>
</protein>
<evidence type="ECO:0000256" key="8">
    <source>
        <dbReference type="ARBA" id="ARBA00022842"/>
    </source>
</evidence>
<dbReference type="InterPro" id="IPR039657">
    <property type="entry name" value="Dimethylallyltransferase"/>
</dbReference>
<dbReference type="GO" id="GO:0052381">
    <property type="term" value="F:tRNA dimethylallyltransferase activity"/>
    <property type="evidence" value="ECO:0007669"/>
    <property type="project" value="UniProtKB-UniRule"/>
</dbReference>
<evidence type="ECO:0000256" key="4">
    <source>
        <dbReference type="ARBA" id="ARBA00022679"/>
    </source>
</evidence>
<name>A0A1H8NMW1_9BACI</name>
<dbReference type="HAMAP" id="MF_00185">
    <property type="entry name" value="IPP_trans"/>
    <property type="match status" value="1"/>
</dbReference>
<feature type="site" description="Interaction with substrate tRNA" evidence="10">
    <location>
        <position position="101"/>
    </location>
</feature>
<evidence type="ECO:0000256" key="1">
    <source>
        <dbReference type="ARBA" id="ARBA00001946"/>
    </source>
</evidence>
<evidence type="ECO:0000256" key="5">
    <source>
        <dbReference type="ARBA" id="ARBA00022694"/>
    </source>
</evidence>
<evidence type="ECO:0000256" key="7">
    <source>
        <dbReference type="ARBA" id="ARBA00022840"/>
    </source>
</evidence>
<dbReference type="NCBIfam" id="TIGR00174">
    <property type="entry name" value="miaA"/>
    <property type="match status" value="1"/>
</dbReference>
<evidence type="ECO:0000256" key="13">
    <source>
        <dbReference type="RuleBase" id="RU003785"/>
    </source>
</evidence>
<dbReference type="AlphaFoldDB" id="A0A1H8NMW1"/>
<dbReference type="GO" id="GO:0005524">
    <property type="term" value="F:ATP binding"/>
    <property type="evidence" value="ECO:0007669"/>
    <property type="project" value="UniProtKB-UniRule"/>
</dbReference>
<dbReference type="Pfam" id="PF01715">
    <property type="entry name" value="IPPT"/>
    <property type="match status" value="1"/>
</dbReference>
<dbReference type="InterPro" id="IPR018022">
    <property type="entry name" value="IPT"/>
</dbReference>
<evidence type="ECO:0000256" key="9">
    <source>
        <dbReference type="ARBA" id="ARBA00049563"/>
    </source>
</evidence>
<dbReference type="SUPFAM" id="SSF52540">
    <property type="entry name" value="P-loop containing nucleoside triphosphate hydrolases"/>
    <property type="match status" value="2"/>
</dbReference>
<keyword evidence="15" id="KW-1185">Reference proteome</keyword>
<keyword evidence="8 10" id="KW-0460">Magnesium</keyword>
<dbReference type="PANTHER" id="PTHR11088:SF60">
    <property type="entry name" value="TRNA DIMETHYLALLYLTRANSFERASE"/>
    <property type="match status" value="1"/>
</dbReference>
<comment type="subunit">
    <text evidence="10">Monomer.</text>
</comment>
<evidence type="ECO:0000256" key="12">
    <source>
        <dbReference type="RuleBase" id="RU003784"/>
    </source>
</evidence>
<evidence type="ECO:0000256" key="6">
    <source>
        <dbReference type="ARBA" id="ARBA00022741"/>
    </source>
</evidence>
<organism evidence="14 15">
    <name type="scientific">Amphibacillus marinus</name>
    <dbReference type="NCBI Taxonomy" id="872970"/>
    <lineage>
        <taxon>Bacteria</taxon>
        <taxon>Bacillati</taxon>
        <taxon>Bacillota</taxon>
        <taxon>Bacilli</taxon>
        <taxon>Bacillales</taxon>
        <taxon>Bacillaceae</taxon>
        <taxon>Amphibacillus</taxon>
    </lineage>
</organism>
<comment type="caution">
    <text evidence="10">Lacks conserved residue(s) required for the propagation of feature annotation.</text>
</comment>
<dbReference type="EMBL" id="FODJ01000006">
    <property type="protein sequence ID" value="SEO30960.1"/>
    <property type="molecule type" value="Genomic_DNA"/>
</dbReference>
<feature type="region of interest" description="Interaction with substrate tRNA" evidence="10">
    <location>
        <begin position="35"/>
        <end position="38"/>
    </location>
</feature>
<dbReference type="EC" id="2.5.1.75" evidence="10"/>
<dbReference type="Gene3D" id="1.10.20.140">
    <property type="match status" value="1"/>
</dbReference>
<keyword evidence="5 10" id="KW-0819">tRNA processing</keyword>
<evidence type="ECO:0000313" key="15">
    <source>
        <dbReference type="Proteomes" id="UP000199300"/>
    </source>
</evidence>
<comment type="cofactor">
    <cofactor evidence="1 10">
        <name>Mg(2+)</name>
        <dbReference type="ChEBI" id="CHEBI:18420"/>
    </cofactor>
</comment>
<sequence length="311" mass="35736">MKQPVIAIVGPTAVGKTSLSIEVAKAFNGEIISGDSMQVYKEMNIATAKVTDEEKAGIPHHLLDIKEPDQAYSVAEFQKHVQKLIIDIKERGNVPIIVGGTGLYIHAALFNYQFSEQKRDPVIQAKIEQEIEQKGIAEVYQRLKRMDPIHAEKIHPNNRRRLVRALEVLETTGQIQSQRQSAEPLASPYNPILLGLDMERSLLYQRINQRIDEMVRLGVVNEAQHFYQLGLKNAQSMKAIGYKEFIPYFEGEYDLETAIELLKRNSRRYAKRQYTWFKNKMQVNWYPITPEERAEVFKKIIKDLAGVLETI</sequence>
<comment type="catalytic activity">
    <reaction evidence="9 10 11">
        <text>adenosine(37) in tRNA + dimethylallyl diphosphate = N(6)-dimethylallyladenosine(37) in tRNA + diphosphate</text>
        <dbReference type="Rhea" id="RHEA:26482"/>
        <dbReference type="Rhea" id="RHEA-COMP:10162"/>
        <dbReference type="Rhea" id="RHEA-COMP:10375"/>
        <dbReference type="ChEBI" id="CHEBI:33019"/>
        <dbReference type="ChEBI" id="CHEBI:57623"/>
        <dbReference type="ChEBI" id="CHEBI:74411"/>
        <dbReference type="ChEBI" id="CHEBI:74415"/>
        <dbReference type="EC" id="2.5.1.75"/>
    </reaction>
</comment>
<evidence type="ECO:0000256" key="11">
    <source>
        <dbReference type="RuleBase" id="RU003783"/>
    </source>
</evidence>
<keyword evidence="6 10" id="KW-0547">Nucleotide-binding</keyword>
<proteinExistence type="inferred from homology"/>